<evidence type="ECO:0000256" key="1">
    <source>
        <dbReference type="ARBA" id="ARBA00010761"/>
    </source>
</evidence>
<protein>
    <recommendedName>
        <fullName evidence="7 8">Small ribosomal subunit protein uS3</fullName>
    </recommendedName>
</protein>
<keyword evidence="5 8" id="KW-0687">Ribonucleoprotein</keyword>
<dbReference type="FunFam" id="3.30.300.20:FF:000001">
    <property type="entry name" value="30S ribosomal protein S3"/>
    <property type="match status" value="1"/>
</dbReference>
<comment type="similarity">
    <text evidence="1 8 9">Belongs to the universal ribosomal protein uS3 family.</text>
</comment>
<dbReference type="Gene3D" id="3.30.300.20">
    <property type="match status" value="1"/>
</dbReference>
<dbReference type="InterPro" id="IPR057258">
    <property type="entry name" value="Ribosomal_uS3"/>
</dbReference>
<dbReference type="EMBL" id="JYNY01000372">
    <property type="protein sequence ID" value="KJJ84330.1"/>
    <property type="molecule type" value="Genomic_DNA"/>
</dbReference>
<proteinExistence type="inferred from homology"/>
<sequence>MGQKVHPISFRLGAIRDWNSRWFATKNEIPKFINEDYQIRKLIHKEITTGLVSRVEIERASKHIRIQIYAGRPGMIIGRQGAQIETLKSAIGKIVGDGYKISIDIIEVKEPQLDAQILADNIAFQLVKRSPFRRTMKKTVQSVKDAGGEGIRIRCSGRLGGAEIARVETMKYGKVPLQTIRANIDYGFSEARTTYGIIGIKVWVYKGDKFTRDVKRTVVSTGKKNVKE</sequence>
<keyword evidence="12" id="KW-1185">Reference proteome</keyword>
<dbReference type="Gene3D" id="3.30.1140.32">
    <property type="entry name" value="Ribosomal protein S3, C-terminal domain"/>
    <property type="match status" value="1"/>
</dbReference>
<dbReference type="PATRIC" id="fig|1609969.3.peg.1920"/>
<comment type="function">
    <text evidence="6 8">Binds the lower part of the 30S subunit head. Binds mRNA in the 70S ribosome, positioning it for translation.</text>
</comment>
<dbReference type="SUPFAM" id="SSF54814">
    <property type="entry name" value="Prokaryotic type KH domain (KH-domain type II)"/>
    <property type="match status" value="1"/>
</dbReference>
<dbReference type="InterPro" id="IPR015946">
    <property type="entry name" value="KH_dom-like_a/b"/>
</dbReference>
<dbReference type="Pfam" id="PF07650">
    <property type="entry name" value="KH_2"/>
    <property type="match status" value="1"/>
</dbReference>
<name>A0A0F0CSB0_9BACT</name>
<keyword evidence="4 8" id="KW-0689">Ribosomal protein</keyword>
<dbReference type="InterPro" id="IPR018280">
    <property type="entry name" value="Ribosomal_uS3_CS"/>
</dbReference>
<evidence type="ECO:0000259" key="10">
    <source>
        <dbReference type="PROSITE" id="PS50823"/>
    </source>
</evidence>
<dbReference type="PROSITE" id="PS50823">
    <property type="entry name" value="KH_TYPE_2"/>
    <property type="match status" value="1"/>
</dbReference>
<dbReference type="InterPro" id="IPR009019">
    <property type="entry name" value="KH_sf_prok-type"/>
</dbReference>
<gene>
    <name evidence="8" type="primary">rpsC</name>
    <name evidence="11" type="ORF">OMAG_001793</name>
</gene>
<dbReference type="PANTHER" id="PTHR11760">
    <property type="entry name" value="30S/40S RIBOSOMAL PROTEIN S3"/>
    <property type="match status" value="1"/>
</dbReference>
<comment type="caution">
    <text evidence="11">The sequence shown here is derived from an EMBL/GenBank/DDBJ whole genome shotgun (WGS) entry which is preliminary data.</text>
</comment>
<dbReference type="GO" id="GO:0006412">
    <property type="term" value="P:translation"/>
    <property type="evidence" value="ECO:0007669"/>
    <property type="project" value="UniProtKB-UniRule"/>
</dbReference>
<dbReference type="AlphaFoldDB" id="A0A0F0CSB0"/>
<dbReference type="GO" id="GO:0022627">
    <property type="term" value="C:cytosolic small ribosomal subunit"/>
    <property type="evidence" value="ECO:0007669"/>
    <property type="project" value="TreeGrafter"/>
</dbReference>
<feature type="domain" description="KH type-2" evidence="10">
    <location>
        <begin position="39"/>
        <end position="109"/>
    </location>
</feature>
<organism evidence="11 12">
    <name type="scientific">Candidatus Omnitrophus magneticus</name>
    <dbReference type="NCBI Taxonomy" id="1609969"/>
    <lineage>
        <taxon>Bacteria</taxon>
        <taxon>Pseudomonadati</taxon>
        <taxon>Candidatus Omnitrophota</taxon>
        <taxon>Candidatus Omnitrophus</taxon>
    </lineage>
</organism>
<dbReference type="NCBIfam" id="TIGR01009">
    <property type="entry name" value="rpsC_bact"/>
    <property type="match status" value="1"/>
</dbReference>
<reference evidence="11 12" key="1">
    <citation type="submission" date="2015-02" db="EMBL/GenBank/DDBJ databases">
        <title>Single-cell genomics of uncultivated deep-branching MTB reveals a conserved set of magnetosome genes.</title>
        <authorList>
            <person name="Kolinko S."/>
            <person name="Richter M."/>
            <person name="Glockner F.O."/>
            <person name="Brachmann A."/>
            <person name="Schuler D."/>
        </authorList>
    </citation>
    <scope>NUCLEOTIDE SEQUENCE [LARGE SCALE GENOMIC DNA]</scope>
    <source>
        <strain evidence="11">SKK-01</strain>
    </source>
</reference>
<evidence type="ECO:0000256" key="2">
    <source>
        <dbReference type="ARBA" id="ARBA00022730"/>
    </source>
</evidence>
<dbReference type="GO" id="GO:0003729">
    <property type="term" value="F:mRNA binding"/>
    <property type="evidence" value="ECO:0007669"/>
    <property type="project" value="UniProtKB-UniRule"/>
</dbReference>
<dbReference type="Proteomes" id="UP000033428">
    <property type="component" value="Unassembled WGS sequence"/>
</dbReference>
<evidence type="ECO:0000256" key="9">
    <source>
        <dbReference type="RuleBase" id="RU003624"/>
    </source>
</evidence>
<dbReference type="GO" id="GO:0019843">
    <property type="term" value="F:rRNA binding"/>
    <property type="evidence" value="ECO:0007669"/>
    <property type="project" value="UniProtKB-UniRule"/>
</dbReference>
<evidence type="ECO:0000256" key="5">
    <source>
        <dbReference type="ARBA" id="ARBA00023274"/>
    </source>
</evidence>
<dbReference type="CDD" id="cd02412">
    <property type="entry name" value="KH-II_30S_S3"/>
    <property type="match status" value="1"/>
</dbReference>
<dbReference type="InterPro" id="IPR005704">
    <property type="entry name" value="Ribosomal_uS3_bac-typ"/>
</dbReference>
<evidence type="ECO:0000256" key="4">
    <source>
        <dbReference type="ARBA" id="ARBA00022980"/>
    </source>
</evidence>
<dbReference type="InterPro" id="IPR004087">
    <property type="entry name" value="KH_dom"/>
</dbReference>
<comment type="subunit">
    <text evidence="8">Part of the 30S ribosomal subunit. Forms a tight complex with proteins S10 and S14.</text>
</comment>
<dbReference type="PANTHER" id="PTHR11760:SF19">
    <property type="entry name" value="SMALL RIBOSOMAL SUBUNIT PROTEIN US3C"/>
    <property type="match status" value="1"/>
</dbReference>
<evidence type="ECO:0000256" key="6">
    <source>
        <dbReference type="ARBA" id="ARBA00024998"/>
    </source>
</evidence>
<keyword evidence="2 8" id="KW-0699">rRNA-binding</keyword>
<keyword evidence="3 8" id="KW-0694">RNA-binding</keyword>
<evidence type="ECO:0000256" key="8">
    <source>
        <dbReference type="HAMAP-Rule" id="MF_01309"/>
    </source>
</evidence>
<dbReference type="SMART" id="SM00322">
    <property type="entry name" value="KH"/>
    <property type="match status" value="1"/>
</dbReference>
<evidence type="ECO:0000256" key="7">
    <source>
        <dbReference type="ARBA" id="ARBA00035257"/>
    </source>
</evidence>
<evidence type="ECO:0000313" key="12">
    <source>
        <dbReference type="Proteomes" id="UP000033428"/>
    </source>
</evidence>
<dbReference type="SUPFAM" id="SSF54821">
    <property type="entry name" value="Ribosomal protein S3 C-terminal domain"/>
    <property type="match status" value="1"/>
</dbReference>
<dbReference type="InterPro" id="IPR001351">
    <property type="entry name" value="Ribosomal_uS3_C"/>
</dbReference>
<dbReference type="Pfam" id="PF00189">
    <property type="entry name" value="Ribosomal_S3_C"/>
    <property type="match status" value="1"/>
</dbReference>
<dbReference type="HAMAP" id="MF_01309_B">
    <property type="entry name" value="Ribosomal_uS3_B"/>
    <property type="match status" value="1"/>
</dbReference>
<dbReference type="InterPro" id="IPR004044">
    <property type="entry name" value="KH_dom_type_2"/>
</dbReference>
<accession>A0A0F0CSB0</accession>
<dbReference type="InterPro" id="IPR036419">
    <property type="entry name" value="Ribosomal_S3_C_sf"/>
</dbReference>
<dbReference type="GO" id="GO:0003735">
    <property type="term" value="F:structural constituent of ribosome"/>
    <property type="evidence" value="ECO:0007669"/>
    <property type="project" value="InterPro"/>
</dbReference>
<evidence type="ECO:0000256" key="3">
    <source>
        <dbReference type="ARBA" id="ARBA00022884"/>
    </source>
</evidence>
<dbReference type="PROSITE" id="PS00548">
    <property type="entry name" value="RIBOSOMAL_S3"/>
    <property type="match status" value="1"/>
</dbReference>
<evidence type="ECO:0000313" key="11">
    <source>
        <dbReference type="EMBL" id="KJJ84330.1"/>
    </source>
</evidence>